<dbReference type="EMBL" id="HBIB01039594">
    <property type="protein sequence ID" value="CAE0263471.1"/>
    <property type="molecule type" value="Transcribed_RNA"/>
</dbReference>
<reference evidence="15" key="1">
    <citation type="submission" date="2021-01" db="EMBL/GenBank/DDBJ databases">
        <authorList>
            <person name="Corre E."/>
            <person name="Pelletier E."/>
            <person name="Niang G."/>
            <person name="Scheremetjew M."/>
            <person name="Finn R."/>
            <person name="Kale V."/>
            <person name="Holt S."/>
            <person name="Cochrane G."/>
            <person name="Meng A."/>
            <person name="Brown T."/>
            <person name="Cohen L."/>
        </authorList>
    </citation>
    <scope>NUCLEOTIDE SEQUENCE</scope>
    <source>
        <strain evidence="15">NIES-2562</strain>
    </source>
</reference>
<evidence type="ECO:0000256" key="10">
    <source>
        <dbReference type="ARBA" id="ARBA00022726"/>
    </source>
</evidence>
<organism evidence="15">
    <name type="scientific">Palpitomonas bilix</name>
    <dbReference type="NCBI Taxonomy" id="652834"/>
    <lineage>
        <taxon>Eukaryota</taxon>
        <taxon>Eukaryota incertae sedis</taxon>
    </lineage>
</organism>
<dbReference type="NCBIfam" id="TIGR01203">
    <property type="entry name" value="HGPRTase"/>
    <property type="match status" value="1"/>
</dbReference>
<dbReference type="GO" id="GO:0006178">
    <property type="term" value="P:guanine salvage"/>
    <property type="evidence" value="ECO:0007669"/>
    <property type="project" value="TreeGrafter"/>
</dbReference>
<dbReference type="GO" id="GO:0004422">
    <property type="term" value="F:hypoxanthine phosphoribosyltransferase activity"/>
    <property type="evidence" value="ECO:0007669"/>
    <property type="project" value="InterPro"/>
</dbReference>
<evidence type="ECO:0000256" key="1">
    <source>
        <dbReference type="ARBA" id="ARBA00001946"/>
    </source>
</evidence>
<dbReference type="InterPro" id="IPR029057">
    <property type="entry name" value="PRTase-like"/>
</dbReference>
<dbReference type="Gene3D" id="3.40.50.2020">
    <property type="match status" value="1"/>
</dbReference>
<dbReference type="PANTHER" id="PTHR43340">
    <property type="entry name" value="HYPOXANTHINE-GUANINE PHOSPHORIBOSYLTRANSFERASE"/>
    <property type="match status" value="1"/>
</dbReference>
<evidence type="ECO:0000256" key="6">
    <source>
        <dbReference type="ARBA" id="ARBA00022490"/>
    </source>
</evidence>
<evidence type="ECO:0000256" key="9">
    <source>
        <dbReference type="ARBA" id="ARBA00022723"/>
    </source>
</evidence>
<evidence type="ECO:0000313" key="15">
    <source>
        <dbReference type="EMBL" id="CAE0263471.1"/>
    </source>
</evidence>
<evidence type="ECO:0000256" key="7">
    <source>
        <dbReference type="ARBA" id="ARBA00022676"/>
    </source>
</evidence>
<dbReference type="SUPFAM" id="SSF53271">
    <property type="entry name" value="PRTase-like"/>
    <property type="match status" value="1"/>
</dbReference>
<evidence type="ECO:0000256" key="8">
    <source>
        <dbReference type="ARBA" id="ARBA00022679"/>
    </source>
</evidence>
<dbReference type="GO" id="GO:0005829">
    <property type="term" value="C:cytosol"/>
    <property type="evidence" value="ECO:0007669"/>
    <property type="project" value="TreeGrafter"/>
</dbReference>
<name>A0A7S3LTV7_9EUKA</name>
<dbReference type="EC" id="2.4.2.8" evidence="5 13"/>
<dbReference type="Pfam" id="PF00156">
    <property type="entry name" value="Pribosyltran"/>
    <property type="match status" value="1"/>
</dbReference>
<dbReference type="GO" id="GO:0032264">
    <property type="term" value="P:IMP salvage"/>
    <property type="evidence" value="ECO:0007669"/>
    <property type="project" value="UniProtKB-UniPathway"/>
</dbReference>
<dbReference type="InterPro" id="IPR005904">
    <property type="entry name" value="Hxn_phspho_trans"/>
</dbReference>
<comment type="subcellular location">
    <subcellularLocation>
        <location evidence="2 13">Cytoplasm</location>
    </subcellularLocation>
</comment>
<dbReference type="GO" id="GO:0032263">
    <property type="term" value="P:GMP salvage"/>
    <property type="evidence" value="ECO:0007669"/>
    <property type="project" value="TreeGrafter"/>
</dbReference>
<evidence type="ECO:0000259" key="14">
    <source>
        <dbReference type="Pfam" id="PF00156"/>
    </source>
</evidence>
<evidence type="ECO:0000256" key="11">
    <source>
        <dbReference type="ARBA" id="ARBA00022741"/>
    </source>
</evidence>
<evidence type="ECO:0000256" key="3">
    <source>
        <dbReference type="ARBA" id="ARBA00004669"/>
    </source>
</evidence>
<dbReference type="FunFam" id="3.40.50.2020:FF:000006">
    <property type="entry name" value="Hypoxanthine phosphoribosyltransferase"/>
    <property type="match status" value="1"/>
</dbReference>
<keyword evidence="9 13" id="KW-0479">Metal-binding</keyword>
<dbReference type="GO" id="GO:0000287">
    <property type="term" value="F:magnesium ion binding"/>
    <property type="evidence" value="ECO:0007669"/>
    <property type="project" value="TreeGrafter"/>
</dbReference>
<keyword evidence="8 13" id="KW-0808">Transferase</keyword>
<comment type="pathway">
    <text evidence="3 13">Purine metabolism; IMP biosynthesis via salvage pathway; IMP from hypoxanthine: step 1/1.</text>
</comment>
<feature type="domain" description="Phosphoribosyltransferase" evidence="14">
    <location>
        <begin position="19"/>
        <end position="171"/>
    </location>
</feature>
<proteinExistence type="inferred from homology"/>
<dbReference type="AlphaFoldDB" id="A0A7S3LTV7"/>
<dbReference type="GO" id="GO:0046100">
    <property type="term" value="P:hypoxanthine metabolic process"/>
    <property type="evidence" value="ECO:0007669"/>
    <property type="project" value="TreeGrafter"/>
</dbReference>
<comment type="cofactor">
    <cofactor evidence="1 13">
        <name>Mg(2+)</name>
        <dbReference type="ChEBI" id="CHEBI:18420"/>
    </cofactor>
</comment>
<keyword evidence="10 13" id="KW-0660">Purine salvage</keyword>
<dbReference type="GO" id="GO:0006166">
    <property type="term" value="P:purine ribonucleoside salvage"/>
    <property type="evidence" value="ECO:0007669"/>
    <property type="project" value="UniProtKB-KW"/>
</dbReference>
<sequence length="190" mass="21021">MEAVQGISPAWGKNIAKVLYSKEAIEARVQELANDLNKVYDSENPPVCIGLLKGAFVFTADLLRAVKFSHEVDFMGLSSYGKGTESKGSITVTKNTSISVKGRRVLVIEDIVDTGNTLKWLLNFLKEEGAADVRTCVLFDKSERRDVEGLEVEHIGFHCPNEFIVGYGLDFAEQYRTLPFVGVLKPEAYA</sequence>
<gene>
    <name evidence="15" type="ORF">PBIL07802_LOCUS25772</name>
</gene>
<evidence type="ECO:0000256" key="12">
    <source>
        <dbReference type="ARBA" id="ARBA00022842"/>
    </source>
</evidence>
<comment type="catalytic activity">
    <reaction evidence="13">
        <text>IMP + diphosphate = hypoxanthine + 5-phospho-alpha-D-ribose 1-diphosphate</text>
        <dbReference type="Rhea" id="RHEA:17973"/>
        <dbReference type="ChEBI" id="CHEBI:17368"/>
        <dbReference type="ChEBI" id="CHEBI:33019"/>
        <dbReference type="ChEBI" id="CHEBI:58017"/>
        <dbReference type="ChEBI" id="CHEBI:58053"/>
        <dbReference type="EC" id="2.4.2.8"/>
    </reaction>
</comment>
<evidence type="ECO:0000256" key="5">
    <source>
        <dbReference type="ARBA" id="ARBA00011895"/>
    </source>
</evidence>
<keyword evidence="7 13" id="KW-0328">Glycosyltransferase</keyword>
<keyword evidence="6 13" id="KW-0963">Cytoplasm</keyword>
<comment type="similarity">
    <text evidence="4 13">Belongs to the purine/pyrimidine phosphoribosyltransferase family.</text>
</comment>
<dbReference type="GO" id="GO:0000166">
    <property type="term" value="F:nucleotide binding"/>
    <property type="evidence" value="ECO:0007669"/>
    <property type="project" value="UniProtKB-KW"/>
</dbReference>
<evidence type="ECO:0000256" key="13">
    <source>
        <dbReference type="RuleBase" id="RU364099"/>
    </source>
</evidence>
<protein>
    <recommendedName>
        <fullName evidence="5 13">Hypoxanthine phosphoribosyltransferase</fullName>
        <ecNumber evidence="5 13">2.4.2.8</ecNumber>
    </recommendedName>
</protein>
<keyword evidence="12 13" id="KW-0460">Magnesium</keyword>
<dbReference type="UniPathway" id="UPA00591">
    <property type="reaction ID" value="UER00648"/>
</dbReference>
<dbReference type="InterPro" id="IPR000836">
    <property type="entry name" value="PRTase_dom"/>
</dbReference>
<evidence type="ECO:0000256" key="4">
    <source>
        <dbReference type="ARBA" id="ARBA00008391"/>
    </source>
</evidence>
<accession>A0A7S3LTV7</accession>
<dbReference type="CDD" id="cd06223">
    <property type="entry name" value="PRTases_typeI"/>
    <property type="match status" value="1"/>
</dbReference>
<dbReference type="PANTHER" id="PTHR43340:SF1">
    <property type="entry name" value="HYPOXANTHINE PHOSPHORIBOSYLTRANSFERASE"/>
    <property type="match status" value="1"/>
</dbReference>
<evidence type="ECO:0000256" key="2">
    <source>
        <dbReference type="ARBA" id="ARBA00004496"/>
    </source>
</evidence>
<dbReference type="InterPro" id="IPR050408">
    <property type="entry name" value="HGPRT"/>
</dbReference>
<keyword evidence="11 13" id="KW-0547">Nucleotide-binding</keyword>